<sequence>MSLRSWTLQPGQECRIYVEEGGANLSAILLQQIKLALEEIHQSCHTLIVGNWMVLLNGNNKEMMNITMNIMEPPLLFGRYADGRSLGKPLFSPNTRTDGRSLRSLMTKKDELNSQLAQQLDTVEVHLAAKLSNFDELLGSLKDLGSIQADIVQVEGSVVIDGDDNANRL</sequence>
<comment type="caution">
    <text evidence="1">The sequence shown here is derived from an EMBL/GenBank/DDBJ whole genome shotgun (WGS) entry which is preliminary data.</text>
</comment>
<gene>
    <name evidence="1" type="ORF">FOZ60_011016</name>
</gene>
<protein>
    <submittedName>
        <fullName evidence="1">Uncharacterized protein</fullName>
    </submittedName>
</protein>
<dbReference type="Proteomes" id="UP000541610">
    <property type="component" value="Unassembled WGS sequence"/>
</dbReference>
<organism evidence="1 2">
    <name type="scientific">Perkinsus olseni</name>
    <name type="common">Perkinsus atlanticus</name>
    <dbReference type="NCBI Taxonomy" id="32597"/>
    <lineage>
        <taxon>Eukaryota</taxon>
        <taxon>Sar</taxon>
        <taxon>Alveolata</taxon>
        <taxon>Perkinsozoa</taxon>
        <taxon>Perkinsea</taxon>
        <taxon>Perkinsida</taxon>
        <taxon>Perkinsidae</taxon>
        <taxon>Perkinsus</taxon>
    </lineage>
</organism>
<accession>A0A7J6NFB1</accession>
<dbReference type="EMBL" id="JABANP010000455">
    <property type="protein sequence ID" value="KAF4682137.1"/>
    <property type="molecule type" value="Genomic_DNA"/>
</dbReference>
<name>A0A7J6NFB1_PEROL</name>
<evidence type="ECO:0000313" key="1">
    <source>
        <dbReference type="EMBL" id="KAF4682137.1"/>
    </source>
</evidence>
<evidence type="ECO:0000313" key="2">
    <source>
        <dbReference type="Proteomes" id="UP000541610"/>
    </source>
</evidence>
<proteinExistence type="predicted"/>
<dbReference type="OrthoDB" id="446045at2759"/>
<reference evidence="1 2" key="1">
    <citation type="submission" date="2020-04" db="EMBL/GenBank/DDBJ databases">
        <title>Perkinsus olseni comparative genomics.</title>
        <authorList>
            <person name="Bogema D.R."/>
        </authorList>
    </citation>
    <scope>NUCLEOTIDE SEQUENCE [LARGE SCALE GENOMIC DNA]</scope>
    <source>
        <strain evidence="1">00978-12</strain>
    </source>
</reference>
<dbReference type="AlphaFoldDB" id="A0A7J6NFB1"/>